<dbReference type="SMART" id="SM00342">
    <property type="entry name" value="HTH_ARAC"/>
    <property type="match status" value="1"/>
</dbReference>
<dbReference type="Proteomes" id="UP000245926">
    <property type="component" value="Chromosome"/>
</dbReference>
<keyword evidence="2" id="KW-0238">DNA-binding</keyword>
<sequence length="325" mass="34663">MATPEDWLSRLLALVPVRGRLDIYCTYGAPWRIDQARAEIGEMAYHAVVAGTATLEDPSRGPPLRLSAGDILLLPRGDAHVLHDGSGAPAAPAHTRAGSNLLISENAGAGERLDMLCGHFMLAPPQDRLLRDYLPLRVVVRTADPGASATLSGTRDVLNGLVSLMRREAVSDSLGGRAMLDALSTALFTLTLRLASEARETPVGLLALAGHARLAPALSALFNEPGRSWTLPKLARLCNMSRATVARQFQERLGQSASELLMDIRMTLAANELRKPSASTGAVAETVGYQSEAAFQRAFKQRMGVTPAQWRRGAPSAALPVPPPS</sequence>
<dbReference type="Pfam" id="PF12833">
    <property type="entry name" value="HTH_18"/>
    <property type="match status" value="1"/>
</dbReference>
<proteinExistence type="predicted"/>
<dbReference type="OrthoDB" id="9802263at2"/>
<keyword evidence="6" id="KW-1185">Reference proteome</keyword>
<reference evidence="6" key="1">
    <citation type="submission" date="2018-05" db="EMBL/GenBank/DDBJ databases">
        <title>Complete Genome Sequence of Methylobacterium sp. 17SD2-17.</title>
        <authorList>
            <person name="Srinivasan S."/>
        </authorList>
    </citation>
    <scope>NUCLEOTIDE SEQUENCE [LARGE SCALE GENOMIC DNA]</scope>
    <source>
        <strain evidence="6">17SD2-17</strain>
    </source>
</reference>
<dbReference type="Gene3D" id="1.10.10.60">
    <property type="entry name" value="Homeodomain-like"/>
    <property type="match status" value="1"/>
</dbReference>
<evidence type="ECO:0000259" key="4">
    <source>
        <dbReference type="PROSITE" id="PS01124"/>
    </source>
</evidence>
<dbReference type="KEGG" id="mets:DK389_13155"/>
<dbReference type="PANTHER" id="PTHR46796">
    <property type="entry name" value="HTH-TYPE TRANSCRIPTIONAL ACTIVATOR RHAS-RELATED"/>
    <property type="match status" value="1"/>
</dbReference>
<organism evidence="5 6">
    <name type="scientific">Methylobacterium durans</name>
    <dbReference type="NCBI Taxonomy" id="2202825"/>
    <lineage>
        <taxon>Bacteria</taxon>
        <taxon>Pseudomonadati</taxon>
        <taxon>Pseudomonadota</taxon>
        <taxon>Alphaproteobacteria</taxon>
        <taxon>Hyphomicrobiales</taxon>
        <taxon>Methylobacteriaceae</taxon>
        <taxon>Methylobacterium</taxon>
    </lineage>
</organism>
<evidence type="ECO:0000256" key="3">
    <source>
        <dbReference type="ARBA" id="ARBA00023163"/>
    </source>
</evidence>
<dbReference type="PROSITE" id="PS01124">
    <property type="entry name" value="HTH_ARAC_FAMILY_2"/>
    <property type="match status" value="1"/>
</dbReference>
<dbReference type="InterPro" id="IPR009057">
    <property type="entry name" value="Homeodomain-like_sf"/>
</dbReference>
<dbReference type="SUPFAM" id="SSF46689">
    <property type="entry name" value="Homeodomain-like"/>
    <property type="match status" value="1"/>
</dbReference>
<dbReference type="RefSeq" id="WP_109890165.1">
    <property type="nucleotide sequence ID" value="NZ_CP029550.1"/>
</dbReference>
<dbReference type="EMBL" id="CP029550">
    <property type="protein sequence ID" value="AWN41290.1"/>
    <property type="molecule type" value="Genomic_DNA"/>
</dbReference>
<dbReference type="GO" id="GO:0043565">
    <property type="term" value="F:sequence-specific DNA binding"/>
    <property type="evidence" value="ECO:0007669"/>
    <property type="project" value="InterPro"/>
</dbReference>
<keyword evidence="1" id="KW-0805">Transcription regulation</keyword>
<accession>A0A2U8W6Z9</accession>
<dbReference type="AlphaFoldDB" id="A0A2U8W6Z9"/>
<gene>
    <name evidence="5" type="ORF">DK389_13155</name>
</gene>
<evidence type="ECO:0000256" key="1">
    <source>
        <dbReference type="ARBA" id="ARBA00023015"/>
    </source>
</evidence>
<keyword evidence="3" id="KW-0804">Transcription</keyword>
<evidence type="ECO:0000313" key="5">
    <source>
        <dbReference type="EMBL" id="AWN41290.1"/>
    </source>
</evidence>
<evidence type="ECO:0000313" key="6">
    <source>
        <dbReference type="Proteomes" id="UP000245926"/>
    </source>
</evidence>
<protein>
    <submittedName>
        <fullName evidence="5">AraC family transcriptional regulator</fullName>
    </submittedName>
</protein>
<dbReference type="Pfam" id="PF12852">
    <property type="entry name" value="Cupin_6"/>
    <property type="match status" value="1"/>
</dbReference>
<dbReference type="GO" id="GO:0003700">
    <property type="term" value="F:DNA-binding transcription factor activity"/>
    <property type="evidence" value="ECO:0007669"/>
    <property type="project" value="InterPro"/>
</dbReference>
<evidence type="ECO:0000256" key="2">
    <source>
        <dbReference type="ARBA" id="ARBA00023125"/>
    </source>
</evidence>
<name>A0A2U8W6Z9_9HYPH</name>
<dbReference type="InterPro" id="IPR050204">
    <property type="entry name" value="AraC_XylS_family_regulators"/>
</dbReference>
<dbReference type="PANTHER" id="PTHR46796:SF7">
    <property type="entry name" value="ARAC FAMILY TRANSCRIPTIONAL REGULATOR"/>
    <property type="match status" value="1"/>
</dbReference>
<dbReference type="InterPro" id="IPR032783">
    <property type="entry name" value="AraC_lig"/>
</dbReference>
<dbReference type="InterPro" id="IPR018060">
    <property type="entry name" value="HTH_AraC"/>
</dbReference>
<dbReference type="CDD" id="cd06995">
    <property type="entry name" value="cupin_YkgD-like_N"/>
    <property type="match status" value="1"/>
</dbReference>
<feature type="domain" description="HTH araC/xylS-type" evidence="4">
    <location>
        <begin position="212"/>
        <end position="313"/>
    </location>
</feature>